<keyword evidence="2" id="KW-0472">Membrane</keyword>
<feature type="region of interest" description="Disordered" evidence="1">
    <location>
        <begin position="54"/>
        <end position="73"/>
    </location>
</feature>
<feature type="transmembrane region" description="Helical" evidence="2">
    <location>
        <begin position="163"/>
        <end position="189"/>
    </location>
</feature>
<accession>A0AAV5KJU0</accession>
<dbReference type="AlphaFoldDB" id="A0AAV5KJU0"/>
<dbReference type="EMBL" id="BPVZ01000067">
    <property type="protein sequence ID" value="GKV24865.1"/>
    <property type="molecule type" value="Genomic_DNA"/>
</dbReference>
<comment type="caution">
    <text evidence="3">The sequence shown here is derived from an EMBL/GenBank/DDBJ whole genome shotgun (WGS) entry which is preliminary data.</text>
</comment>
<dbReference type="Proteomes" id="UP001054252">
    <property type="component" value="Unassembled WGS sequence"/>
</dbReference>
<name>A0AAV5KJU0_9ROSI</name>
<keyword evidence="2" id="KW-0812">Transmembrane</keyword>
<dbReference type="PANTHER" id="PTHR36742">
    <property type="entry name" value="MYOSIN-G HEAVY CHAIN-LIKE PROTEIN"/>
    <property type="match status" value="1"/>
</dbReference>
<organism evidence="3 4">
    <name type="scientific">Rubroshorea leprosula</name>
    <dbReference type="NCBI Taxonomy" id="152421"/>
    <lineage>
        <taxon>Eukaryota</taxon>
        <taxon>Viridiplantae</taxon>
        <taxon>Streptophyta</taxon>
        <taxon>Embryophyta</taxon>
        <taxon>Tracheophyta</taxon>
        <taxon>Spermatophyta</taxon>
        <taxon>Magnoliopsida</taxon>
        <taxon>eudicotyledons</taxon>
        <taxon>Gunneridae</taxon>
        <taxon>Pentapetalae</taxon>
        <taxon>rosids</taxon>
        <taxon>malvids</taxon>
        <taxon>Malvales</taxon>
        <taxon>Dipterocarpaceae</taxon>
        <taxon>Rubroshorea</taxon>
    </lineage>
</organism>
<evidence type="ECO:0000256" key="1">
    <source>
        <dbReference type="SAM" id="MobiDB-lite"/>
    </source>
</evidence>
<evidence type="ECO:0000313" key="4">
    <source>
        <dbReference type="Proteomes" id="UP001054252"/>
    </source>
</evidence>
<dbReference type="GO" id="GO:0009507">
    <property type="term" value="C:chloroplast"/>
    <property type="evidence" value="ECO:0007669"/>
    <property type="project" value="TreeGrafter"/>
</dbReference>
<dbReference type="PANTHER" id="PTHR36742:SF1">
    <property type="entry name" value="MYOSIN-G HEAVY CHAIN-LIKE PROTEIN"/>
    <property type="match status" value="1"/>
</dbReference>
<evidence type="ECO:0000256" key="2">
    <source>
        <dbReference type="SAM" id="Phobius"/>
    </source>
</evidence>
<sequence length="193" mass="20933">MAFNFMAASLHPKPTSFPPATPCLIPRHKHLLRSFSSSSSASSLSCCRTYARSERTEGGIKEEDPPAAFSGSLSSTRTQLDLLEELTSASSTNDDGYQSDGSSQKLTIREQLVQLAGDSDDDFSIPLGKNLKKVGAKLLSISQRRNIKRQAYLNEVSGRNDSVFFATIGGFVILPPFIILGIAILTGYVQLFP</sequence>
<keyword evidence="4" id="KW-1185">Reference proteome</keyword>
<proteinExistence type="predicted"/>
<reference evidence="3 4" key="1">
    <citation type="journal article" date="2021" name="Commun. Biol.">
        <title>The genome of Shorea leprosula (Dipterocarpaceae) highlights the ecological relevance of drought in aseasonal tropical rainforests.</title>
        <authorList>
            <person name="Ng K.K.S."/>
            <person name="Kobayashi M.J."/>
            <person name="Fawcett J.A."/>
            <person name="Hatakeyama M."/>
            <person name="Paape T."/>
            <person name="Ng C.H."/>
            <person name="Ang C.C."/>
            <person name="Tnah L.H."/>
            <person name="Lee C.T."/>
            <person name="Nishiyama T."/>
            <person name="Sese J."/>
            <person name="O'Brien M.J."/>
            <person name="Copetti D."/>
            <person name="Mohd Noor M.I."/>
            <person name="Ong R.C."/>
            <person name="Putra M."/>
            <person name="Sireger I.Z."/>
            <person name="Indrioko S."/>
            <person name="Kosugi Y."/>
            <person name="Izuno A."/>
            <person name="Isagi Y."/>
            <person name="Lee S.L."/>
            <person name="Shimizu K.K."/>
        </authorList>
    </citation>
    <scope>NUCLEOTIDE SEQUENCE [LARGE SCALE GENOMIC DNA]</scope>
    <source>
        <strain evidence="3">214</strain>
    </source>
</reference>
<feature type="compositionally biased region" description="Basic and acidic residues" evidence="1">
    <location>
        <begin position="54"/>
        <end position="64"/>
    </location>
</feature>
<protein>
    <submittedName>
        <fullName evidence="3">Uncharacterized protein</fullName>
    </submittedName>
</protein>
<gene>
    <name evidence="3" type="ORF">SLEP1_g34414</name>
</gene>
<evidence type="ECO:0000313" key="3">
    <source>
        <dbReference type="EMBL" id="GKV24865.1"/>
    </source>
</evidence>
<keyword evidence="2" id="KW-1133">Transmembrane helix</keyword>